<comment type="catalytic activity">
    <reaction evidence="10">
        <text>N(6),N(6)-dimethyl-L-lysyl(4)-[histone H3] + S-adenosyl-L-methionine = N(6),N(6),N(6)-trimethyl-L-lysyl(4)-[histone H3] + S-adenosyl-L-homocysteine + H(+)</text>
        <dbReference type="Rhea" id="RHEA:60272"/>
        <dbReference type="Rhea" id="RHEA-COMP:15537"/>
        <dbReference type="Rhea" id="RHEA-COMP:15540"/>
        <dbReference type="ChEBI" id="CHEBI:15378"/>
        <dbReference type="ChEBI" id="CHEBI:57856"/>
        <dbReference type="ChEBI" id="CHEBI:59789"/>
        <dbReference type="ChEBI" id="CHEBI:61961"/>
        <dbReference type="ChEBI" id="CHEBI:61976"/>
    </reaction>
</comment>
<evidence type="ECO:0000256" key="8">
    <source>
        <dbReference type="ARBA" id="ARBA00047571"/>
    </source>
</evidence>
<evidence type="ECO:0000256" key="1">
    <source>
        <dbReference type="ARBA" id="ARBA00004123"/>
    </source>
</evidence>
<feature type="domain" description="Post-SET" evidence="13">
    <location>
        <begin position="946"/>
        <end position="962"/>
    </location>
</feature>
<dbReference type="AlphaFoldDB" id="K0SY49"/>
<dbReference type="InterPro" id="IPR046341">
    <property type="entry name" value="SET_dom_sf"/>
</dbReference>
<evidence type="ECO:0000313" key="14">
    <source>
        <dbReference type="EMBL" id="EJK63132.1"/>
    </source>
</evidence>
<keyword evidence="7" id="KW-0539">Nucleus</keyword>
<proteinExistence type="predicted"/>
<comment type="catalytic activity">
    <reaction evidence="8">
        <text>L-lysyl(4)-[histone H3] + 3 S-adenosyl-L-methionine = N(6),N(6),N(6)-trimethyl-L-lysyl(4)-[histone H3] + 3 S-adenosyl-L-homocysteine + 3 H(+)</text>
        <dbReference type="Rhea" id="RHEA:60260"/>
        <dbReference type="Rhea" id="RHEA-COMP:15537"/>
        <dbReference type="Rhea" id="RHEA-COMP:15547"/>
        <dbReference type="ChEBI" id="CHEBI:15378"/>
        <dbReference type="ChEBI" id="CHEBI:29969"/>
        <dbReference type="ChEBI" id="CHEBI:57856"/>
        <dbReference type="ChEBI" id="CHEBI:59789"/>
        <dbReference type="ChEBI" id="CHEBI:61961"/>
        <dbReference type="EC" id="2.1.1.354"/>
    </reaction>
</comment>
<keyword evidence="3" id="KW-0489">Methyltransferase</keyword>
<dbReference type="PANTHER" id="PTHR45814">
    <property type="entry name" value="HISTONE-LYSINE N-METHYLTRANSFERASE SETD1"/>
    <property type="match status" value="1"/>
</dbReference>
<feature type="compositionally biased region" description="Basic and acidic residues" evidence="11">
    <location>
        <begin position="687"/>
        <end position="697"/>
    </location>
</feature>
<feature type="region of interest" description="Disordered" evidence="11">
    <location>
        <begin position="86"/>
        <end position="257"/>
    </location>
</feature>
<evidence type="ECO:0000256" key="4">
    <source>
        <dbReference type="ARBA" id="ARBA00022679"/>
    </source>
</evidence>
<feature type="compositionally biased region" description="Basic and acidic residues" evidence="11">
    <location>
        <begin position="221"/>
        <end position="231"/>
    </location>
</feature>
<feature type="region of interest" description="Disordered" evidence="11">
    <location>
        <begin position="677"/>
        <end position="725"/>
    </location>
</feature>
<feature type="domain" description="SET" evidence="12">
    <location>
        <begin position="821"/>
        <end position="937"/>
    </location>
</feature>
<dbReference type="eggNOG" id="KOG1080">
    <property type="taxonomic scope" value="Eukaryota"/>
</dbReference>
<dbReference type="Pfam" id="PF00856">
    <property type="entry name" value="SET"/>
    <property type="match status" value="1"/>
</dbReference>
<keyword evidence="4" id="KW-0808">Transferase</keyword>
<feature type="region of interest" description="Disordered" evidence="11">
    <location>
        <begin position="497"/>
        <end position="516"/>
    </location>
</feature>
<keyword evidence="5" id="KW-0949">S-adenosyl-L-methionine</keyword>
<evidence type="ECO:0000256" key="2">
    <source>
        <dbReference type="ARBA" id="ARBA00012182"/>
    </source>
</evidence>
<dbReference type="GO" id="GO:0048188">
    <property type="term" value="C:Set1C/COMPASS complex"/>
    <property type="evidence" value="ECO:0007669"/>
    <property type="project" value="TreeGrafter"/>
</dbReference>
<feature type="region of interest" description="Disordered" evidence="11">
    <location>
        <begin position="18"/>
        <end position="45"/>
    </location>
</feature>
<evidence type="ECO:0000256" key="5">
    <source>
        <dbReference type="ARBA" id="ARBA00022691"/>
    </source>
</evidence>
<evidence type="ECO:0000259" key="13">
    <source>
        <dbReference type="PROSITE" id="PS50868"/>
    </source>
</evidence>
<dbReference type="EC" id="2.1.1.354" evidence="2"/>
<dbReference type="InterPro" id="IPR044570">
    <property type="entry name" value="Set1-like"/>
</dbReference>
<protein>
    <recommendedName>
        <fullName evidence="2">[histone H3]-lysine(4) N-trimethyltransferase</fullName>
        <ecNumber evidence="2">2.1.1.354</ecNumber>
    </recommendedName>
</protein>
<dbReference type="Gene3D" id="2.170.270.10">
    <property type="entry name" value="SET domain"/>
    <property type="match status" value="1"/>
</dbReference>
<dbReference type="OrthoDB" id="308383at2759"/>
<feature type="compositionally biased region" description="Polar residues" evidence="11">
    <location>
        <begin position="208"/>
        <end position="220"/>
    </location>
</feature>
<dbReference type="Proteomes" id="UP000266841">
    <property type="component" value="Unassembled WGS sequence"/>
</dbReference>
<keyword evidence="6" id="KW-0156">Chromatin regulator</keyword>
<dbReference type="InterPro" id="IPR001214">
    <property type="entry name" value="SET_dom"/>
</dbReference>
<accession>K0SY49</accession>
<comment type="subcellular location">
    <subcellularLocation>
        <location evidence="1">Nucleus</location>
    </subcellularLocation>
</comment>
<feature type="compositionally biased region" description="Basic and acidic residues" evidence="11">
    <location>
        <begin position="711"/>
        <end position="725"/>
    </location>
</feature>
<dbReference type="CDD" id="cd10518">
    <property type="entry name" value="SET_SETD1-like"/>
    <property type="match status" value="1"/>
</dbReference>
<evidence type="ECO:0000259" key="12">
    <source>
        <dbReference type="PROSITE" id="PS50280"/>
    </source>
</evidence>
<feature type="non-terminal residue" evidence="14">
    <location>
        <position position="1"/>
    </location>
</feature>
<comment type="caution">
    <text evidence="14">The sequence shown here is derived from an EMBL/GenBank/DDBJ whole genome shotgun (WGS) entry which is preliminary data.</text>
</comment>
<dbReference type="GO" id="GO:0140999">
    <property type="term" value="F:histone H3K4 trimethyltransferase activity"/>
    <property type="evidence" value="ECO:0007669"/>
    <property type="project" value="UniProtKB-EC"/>
</dbReference>
<comment type="catalytic activity">
    <reaction evidence="9">
        <text>N(6)-methyl-L-lysyl(4)-[histone H3] + S-adenosyl-L-methionine = N(6),N(6)-dimethyl-L-lysyl(4)-[histone H3] + S-adenosyl-L-homocysteine + H(+)</text>
        <dbReference type="Rhea" id="RHEA:60268"/>
        <dbReference type="Rhea" id="RHEA-COMP:15540"/>
        <dbReference type="Rhea" id="RHEA-COMP:15543"/>
        <dbReference type="ChEBI" id="CHEBI:15378"/>
        <dbReference type="ChEBI" id="CHEBI:57856"/>
        <dbReference type="ChEBI" id="CHEBI:59789"/>
        <dbReference type="ChEBI" id="CHEBI:61929"/>
        <dbReference type="ChEBI" id="CHEBI:61976"/>
    </reaction>
</comment>
<evidence type="ECO:0000256" key="11">
    <source>
        <dbReference type="SAM" id="MobiDB-lite"/>
    </source>
</evidence>
<dbReference type="PROSITE" id="PS50868">
    <property type="entry name" value="POST_SET"/>
    <property type="match status" value="1"/>
</dbReference>
<feature type="compositionally biased region" description="Polar residues" evidence="11">
    <location>
        <begin position="136"/>
        <end position="147"/>
    </location>
</feature>
<reference evidence="14 15" key="1">
    <citation type="journal article" date="2012" name="Genome Biol.">
        <title>Genome and low-iron response of an oceanic diatom adapted to chronic iron limitation.</title>
        <authorList>
            <person name="Lommer M."/>
            <person name="Specht M."/>
            <person name="Roy A.S."/>
            <person name="Kraemer L."/>
            <person name="Andreson R."/>
            <person name="Gutowska M.A."/>
            <person name="Wolf J."/>
            <person name="Bergner S.V."/>
            <person name="Schilhabel M.B."/>
            <person name="Klostermeier U.C."/>
            <person name="Beiko R.G."/>
            <person name="Rosenstiel P."/>
            <person name="Hippler M."/>
            <person name="Laroche J."/>
        </authorList>
    </citation>
    <scope>NUCLEOTIDE SEQUENCE [LARGE SCALE GENOMIC DNA]</scope>
    <source>
        <strain evidence="14 15">CCMP1005</strain>
    </source>
</reference>
<name>K0SY49_THAOC</name>
<dbReference type="GO" id="GO:0032259">
    <property type="term" value="P:methylation"/>
    <property type="evidence" value="ECO:0007669"/>
    <property type="project" value="UniProtKB-KW"/>
</dbReference>
<dbReference type="InterPro" id="IPR003616">
    <property type="entry name" value="Post-SET_dom"/>
</dbReference>
<dbReference type="PROSITE" id="PS50280">
    <property type="entry name" value="SET"/>
    <property type="match status" value="1"/>
</dbReference>
<evidence type="ECO:0000256" key="9">
    <source>
        <dbReference type="ARBA" id="ARBA00047583"/>
    </source>
</evidence>
<evidence type="ECO:0000256" key="6">
    <source>
        <dbReference type="ARBA" id="ARBA00022853"/>
    </source>
</evidence>
<gene>
    <name evidence="14" type="ORF">THAOC_16229</name>
</gene>
<evidence type="ECO:0000256" key="10">
    <source>
        <dbReference type="ARBA" id="ARBA00049129"/>
    </source>
</evidence>
<evidence type="ECO:0000256" key="3">
    <source>
        <dbReference type="ARBA" id="ARBA00022603"/>
    </source>
</evidence>
<feature type="compositionally biased region" description="Polar residues" evidence="11">
    <location>
        <begin position="107"/>
        <end position="119"/>
    </location>
</feature>
<sequence length="962" mass="106315">RQRLGQPILPALDLKTQSFSTTKRRRYSGNGEMNARAEPQKGKGSKTTLLAGLISSARRSAAQSDRYSIQRARPLATARQIDRVLIGRSNDGGPQLKTSERCRIRETSISTANGASLGNDQVRPISEGRPKELNPEPTSLNRPQQRWGQRLPCPASPSASGPRAKTVRFAQRPDPIDIQSYRSMGSLKRSSSHDIRSSIPKKRKVNVSLFSSDQSSTSNRDIVRIPKRDSRSPNNRILGPIPKRDSSSPRGGKGVSTPMELDVVPVANQLPQNAVSKQSVPFAKHKRKKRGFSPFRIKLGDVVAVRFRRLSNGGNNCVLPLVEVGDSSFQVRQSHTCSSEAKSTKSYEVWSQPIPGRDDGLAMLGSWIKVAFSKSFLKSWQGDGDDKVSAKSVEGNIVSFLSNEPLTVGLLVDQSVTSTHPFLQVISDDSDNVGKSSSEMKKLRIEAQIRGESKVVVSVILKPPTATTGAVESTLEQFPWVVRKRVLVSKASEENPSKRKVKVSKGQPLFVGDGNDTHAQQEKNWRWVANHYNFEGPNRRDVKSVLVGEVVKMDVTSQTAANEVSAVGTLAKVTIRQLWTPEQSQRGRSRGLHGLHLFTKSGQGANYFQAPIEDLIAIGKKSVSGSDDPAWKFNIAVGESQIPVKDRCIMSTSKAEHARDGDRVNFELPPTVGQLSKGPSFVPFTGEEDRTRYDGSKGKKKKRSSPVVSVKLERERQKSKKEKDGGNIELEEAGCSRAVDFNLLRKTKWGISKLSLTYTQPQIRGNSLPRTLEKAKKPEDVVAPKNGRAARASQRRMLKSLATLGSASSSVDRLAGRDREQELRFDKSSIHGWGVFAEEHINSGDLIIEYRGELIRNAVADKREKEYEAARMDDYMFRIDANTVCDATMRGNVARYINASCDPNCYTQIITAGDNKRIVIYAKRDIPKGGELVYDYKFSLESDPGKRLICNCGAKMCKGFMN</sequence>
<dbReference type="EMBL" id="AGNL01018416">
    <property type="protein sequence ID" value="EJK63132.1"/>
    <property type="molecule type" value="Genomic_DNA"/>
</dbReference>
<keyword evidence="15" id="KW-1185">Reference proteome</keyword>
<organism evidence="14 15">
    <name type="scientific">Thalassiosira oceanica</name>
    <name type="common">Marine diatom</name>
    <dbReference type="NCBI Taxonomy" id="159749"/>
    <lineage>
        <taxon>Eukaryota</taxon>
        <taxon>Sar</taxon>
        <taxon>Stramenopiles</taxon>
        <taxon>Ochrophyta</taxon>
        <taxon>Bacillariophyta</taxon>
        <taxon>Coscinodiscophyceae</taxon>
        <taxon>Thalassiosirophycidae</taxon>
        <taxon>Thalassiosirales</taxon>
        <taxon>Thalassiosiraceae</taxon>
        <taxon>Thalassiosira</taxon>
    </lineage>
</organism>
<dbReference type="SMART" id="SM00317">
    <property type="entry name" value="SET"/>
    <property type="match status" value="1"/>
</dbReference>
<dbReference type="SUPFAM" id="SSF82199">
    <property type="entry name" value="SET domain"/>
    <property type="match status" value="1"/>
</dbReference>
<evidence type="ECO:0000256" key="7">
    <source>
        <dbReference type="ARBA" id="ARBA00023242"/>
    </source>
</evidence>
<evidence type="ECO:0000313" key="15">
    <source>
        <dbReference type="Proteomes" id="UP000266841"/>
    </source>
</evidence>
<dbReference type="PANTHER" id="PTHR45814:SF2">
    <property type="entry name" value="HISTONE-LYSINE N-METHYLTRANSFERASE SETD1"/>
    <property type="match status" value="1"/>
</dbReference>